<accession>A0A0N9IJH4</accession>
<protein>
    <recommendedName>
        <fullName evidence="3">DUF2867 domain-containing protein</fullName>
    </recommendedName>
</protein>
<organism evidence="1 2">
    <name type="scientific">Kibdelosporangium phytohabitans</name>
    <dbReference type="NCBI Taxonomy" id="860235"/>
    <lineage>
        <taxon>Bacteria</taxon>
        <taxon>Bacillati</taxon>
        <taxon>Actinomycetota</taxon>
        <taxon>Actinomycetes</taxon>
        <taxon>Pseudonocardiales</taxon>
        <taxon>Pseudonocardiaceae</taxon>
        <taxon>Kibdelosporangium</taxon>
    </lineage>
</organism>
<name>A0A0N9IJH4_9PSEU</name>
<evidence type="ECO:0000313" key="2">
    <source>
        <dbReference type="Proteomes" id="UP000063699"/>
    </source>
</evidence>
<keyword evidence="2" id="KW-1185">Reference proteome</keyword>
<dbReference type="Proteomes" id="UP000063699">
    <property type="component" value="Chromosome"/>
</dbReference>
<proteinExistence type="predicted"/>
<dbReference type="AlphaFoldDB" id="A0A0N9IJH4"/>
<dbReference type="STRING" id="860235.AOZ06_51140"/>
<dbReference type="EMBL" id="CP012752">
    <property type="protein sequence ID" value="ALG15688.1"/>
    <property type="molecule type" value="Genomic_DNA"/>
</dbReference>
<sequence>MWRALPAGLPNVGDTFAKLYATLVAAEPARATGTLPDEGATLPGFAVSEAVPEQRLKLSGKHRFSRYELDLILDAEPAATVLRARSSAEFPGLLGSGYRLLVIGTGGHRIIVPRMLRAIRRRAESA</sequence>
<dbReference type="KEGG" id="kphy:AOZ06_51140"/>
<evidence type="ECO:0008006" key="3">
    <source>
        <dbReference type="Google" id="ProtNLM"/>
    </source>
</evidence>
<evidence type="ECO:0000313" key="1">
    <source>
        <dbReference type="EMBL" id="ALG15688.1"/>
    </source>
</evidence>
<reference evidence="1 2" key="1">
    <citation type="submission" date="2015-07" db="EMBL/GenBank/DDBJ databases">
        <title>Genome sequencing of Kibdelosporangium phytohabitans.</title>
        <authorList>
            <person name="Qin S."/>
            <person name="Xing K."/>
        </authorList>
    </citation>
    <scope>NUCLEOTIDE SEQUENCE [LARGE SCALE GENOMIC DNA]</scope>
    <source>
        <strain evidence="1 2">KLBMP1111</strain>
    </source>
</reference>
<gene>
    <name evidence="1" type="ORF">AOZ06_51140</name>
</gene>